<comment type="caution">
    <text evidence="2">The sequence shown here is derived from an EMBL/GenBank/DDBJ whole genome shotgun (WGS) entry which is preliminary data.</text>
</comment>
<feature type="transmembrane region" description="Helical" evidence="1">
    <location>
        <begin position="116"/>
        <end position="136"/>
    </location>
</feature>
<dbReference type="Proteomes" id="UP000319160">
    <property type="component" value="Unassembled WGS sequence"/>
</dbReference>
<keyword evidence="1" id="KW-1133">Transmembrane helix</keyword>
<reference evidence="3" key="1">
    <citation type="submission" date="2019-06" db="EMBL/GenBank/DDBJ databases">
        <title>Draft genome sequence of the griseofulvin-producing fungus Xylaria cubensis strain G536.</title>
        <authorList>
            <person name="Mead M.E."/>
            <person name="Raja H.A."/>
            <person name="Steenwyk J.L."/>
            <person name="Knowles S.L."/>
            <person name="Oberlies N.H."/>
            <person name="Rokas A."/>
        </authorList>
    </citation>
    <scope>NUCLEOTIDE SEQUENCE [LARGE SCALE GENOMIC DNA]</scope>
    <source>
        <strain evidence="3">G536</strain>
    </source>
</reference>
<dbReference type="EMBL" id="VFLP01000072">
    <property type="protein sequence ID" value="TRX89167.1"/>
    <property type="molecule type" value="Genomic_DNA"/>
</dbReference>
<dbReference type="STRING" id="2512241.A0A553HML6"/>
<evidence type="ECO:0000313" key="2">
    <source>
        <dbReference type="EMBL" id="TRX89167.1"/>
    </source>
</evidence>
<evidence type="ECO:0000313" key="3">
    <source>
        <dbReference type="Proteomes" id="UP000319160"/>
    </source>
</evidence>
<dbReference type="Pfam" id="PF11374">
    <property type="entry name" value="DUF3176"/>
    <property type="match status" value="1"/>
</dbReference>
<dbReference type="PANTHER" id="PTHR35394:SF6">
    <property type="entry name" value="DUF3176 DOMAIN-CONTAINING PROTEIN"/>
    <property type="match status" value="1"/>
</dbReference>
<protein>
    <submittedName>
        <fullName evidence="2">Uncharacterized protein</fullName>
    </submittedName>
</protein>
<proteinExistence type="predicted"/>
<dbReference type="PANTHER" id="PTHR35394">
    <property type="entry name" value="DUF3176 DOMAIN-CONTAINING PROTEIN"/>
    <property type="match status" value="1"/>
</dbReference>
<dbReference type="AlphaFoldDB" id="A0A553HML6"/>
<organism evidence="2 3">
    <name type="scientific">Xylaria flabelliformis</name>
    <dbReference type="NCBI Taxonomy" id="2512241"/>
    <lineage>
        <taxon>Eukaryota</taxon>
        <taxon>Fungi</taxon>
        <taxon>Dikarya</taxon>
        <taxon>Ascomycota</taxon>
        <taxon>Pezizomycotina</taxon>
        <taxon>Sordariomycetes</taxon>
        <taxon>Xylariomycetidae</taxon>
        <taxon>Xylariales</taxon>
        <taxon>Xylariaceae</taxon>
        <taxon>Xylaria</taxon>
    </lineage>
</organism>
<feature type="transmembrane region" description="Helical" evidence="1">
    <location>
        <begin position="148"/>
        <end position="173"/>
    </location>
</feature>
<keyword evidence="1" id="KW-0472">Membrane</keyword>
<keyword evidence="3" id="KW-1185">Reference proteome</keyword>
<gene>
    <name evidence="2" type="ORF">FHL15_009980</name>
</gene>
<evidence type="ECO:0000256" key="1">
    <source>
        <dbReference type="SAM" id="Phobius"/>
    </source>
</evidence>
<keyword evidence="1" id="KW-0812">Transmembrane</keyword>
<name>A0A553HML6_9PEZI</name>
<accession>A0A553HML6</accession>
<dbReference type="InterPro" id="IPR021514">
    <property type="entry name" value="DUF3176"/>
</dbReference>
<dbReference type="OrthoDB" id="5242705at2759"/>
<sequence length="693" mass="76181">MLLGRVHSQRVADPAIELSSEENSQIAYIISRNSSVNVASATHQEWAMDLDRNLALLDPSDHSTSRDNLPLVPCVGVTADKGAVGVKEAEGSEGKPYKTTYQRFDSFLTDSWAPEVLWCIVAITILIGMSIFLAAHQGVPQPQWPYGISINTVVSLLVGAMGGALASVITACIGQTKWKWFASPRVLSDIETFDRATRDPFGKLQLLIHGHWREHHLANCGCLLALGTLAIGPFAQQIVRYYNCFPVSPSHFAKVPRVNNYTTGSRIDQGYSQLDPEMSSAIYAGILDYSKTDASAIKTFNCDSGNCTFPQFSTIGMCHSCHEILELIHPNENLSGYWLDNWAQNPRYYWSREDAKVGWMNETKTPYTMLSSRKTLGFDPSFGDASFDDLITIDFLTLNINAADCNTTIGETETCVKHPWAVRCSLYPCIKTFNASITNSVLSENLTLSFPMKKSNVSALEITTSENLTWSYAVNTTFRHGQRVECKPSSSQTGANTVPITDNRTSPISSLEAVVWYPEDCVYSLGNRAALALNQFLSSLFDSNSLKSINGSVTDLFGSYWLRTFYNNGMVNISNANAYFGSLAGSITASMRQTGQSAVLADVVGSVLQAETCIRIQWPWLTLPAFFVLATTGFLILTILLSAWRGAWKSSFLAGVFFGAHNAALDPLEPKSLQSSMIETAETMRVHLTSPKT</sequence>
<feature type="transmembrane region" description="Helical" evidence="1">
    <location>
        <begin position="618"/>
        <end position="641"/>
    </location>
</feature>
<feature type="transmembrane region" description="Helical" evidence="1">
    <location>
        <begin position="217"/>
        <end position="235"/>
    </location>
</feature>